<dbReference type="STRING" id="47855.GA0070606_3549"/>
<protein>
    <submittedName>
        <fullName evidence="2">Uncharacterized protein</fullName>
    </submittedName>
</protein>
<reference evidence="3" key="1">
    <citation type="submission" date="2016-06" db="EMBL/GenBank/DDBJ databases">
        <authorList>
            <person name="Varghese N."/>
            <person name="Submissions Spin"/>
        </authorList>
    </citation>
    <scope>NUCLEOTIDE SEQUENCE [LARGE SCALE GENOMIC DNA]</scope>
    <source>
        <strain evidence="3">DSM 43903</strain>
    </source>
</reference>
<feature type="compositionally biased region" description="Low complexity" evidence="1">
    <location>
        <begin position="1"/>
        <end position="17"/>
    </location>
</feature>
<gene>
    <name evidence="2" type="ORF">GA0070606_3549</name>
</gene>
<dbReference type="Proteomes" id="UP000199001">
    <property type="component" value="Unassembled WGS sequence"/>
</dbReference>
<dbReference type="EMBL" id="FMHZ01000002">
    <property type="protein sequence ID" value="SCL62033.1"/>
    <property type="molecule type" value="Genomic_DNA"/>
</dbReference>
<feature type="region of interest" description="Disordered" evidence="1">
    <location>
        <begin position="1"/>
        <end position="47"/>
    </location>
</feature>
<accession>A0A1C6V6Q4</accession>
<evidence type="ECO:0000313" key="3">
    <source>
        <dbReference type="Proteomes" id="UP000199001"/>
    </source>
</evidence>
<dbReference type="RefSeq" id="WP_176737351.1">
    <property type="nucleotide sequence ID" value="NZ_FMHZ01000002.1"/>
</dbReference>
<name>A0A1C6V6Q4_9ACTN</name>
<evidence type="ECO:0000256" key="1">
    <source>
        <dbReference type="SAM" id="MobiDB-lite"/>
    </source>
</evidence>
<keyword evidence="3" id="KW-1185">Reference proteome</keyword>
<proteinExistence type="predicted"/>
<organism evidence="2 3">
    <name type="scientific">Micromonospora citrea</name>
    <dbReference type="NCBI Taxonomy" id="47855"/>
    <lineage>
        <taxon>Bacteria</taxon>
        <taxon>Bacillati</taxon>
        <taxon>Actinomycetota</taxon>
        <taxon>Actinomycetes</taxon>
        <taxon>Micromonosporales</taxon>
        <taxon>Micromonosporaceae</taxon>
        <taxon>Micromonospora</taxon>
    </lineage>
</organism>
<dbReference type="AlphaFoldDB" id="A0A1C6V6Q4"/>
<sequence length="47" mass="5227">MSTRFTPPAPTTGPARRIGVTRNTSRGDRTGARVTRQPLRLPPRRGR</sequence>
<evidence type="ECO:0000313" key="2">
    <source>
        <dbReference type="EMBL" id="SCL62033.1"/>
    </source>
</evidence>